<dbReference type="InterPro" id="IPR028082">
    <property type="entry name" value="Peripla_BP_I"/>
</dbReference>
<dbReference type="SUPFAM" id="SSF47413">
    <property type="entry name" value="lambda repressor-like DNA-binding domains"/>
    <property type="match status" value="1"/>
</dbReference>
<dbReference type="SMART" id="SM00354">
    <property type="entry name" value="HTH_LACI"/>
    <property type="match status" value="1"/>
</dbReference>
<dbReference type="SUPFAM" id="SSF53822">
    <property type="entry name" value="Periplasmic binding protein-like I"/>
    <property type="match status" value="1"/>
</dbReference>
<dbReference type="Pfam" id="PF13377">
    <property type="entry name" value="Peripla_BP_3"/>
    <property type="match status" value="1"/>
</dbReference>
<dbReference type="Pfam" id="PF00356">
    <property type="entry name" value="LacI"/>
    <property type="match status" value="1"/>
</dbReference>
<feature type="domain" description="HTH lacI-type" evidence="4">
    <location>
        <begin position="4"/>
        <end position="58"/>
    </location>
</feature>
<evidence type="ECO:0000256" key="1">
    <source>
        <dbReference type="ARBA" id="ARBA00023015"/>
    </source>
</evidence>
<dbReference type="CDD" id="cd06267">
    <property type="entry name" value="PBP1_LacI_sugar_binding-like"/>
    <property type="match status" value="1"/>
</dbReference>
<evidence type="ECO:0000259" key="4">
    <source>
        <dbReference type="PROSITE" id="PS50932"/>
    </source>
</evidence>
<evidence type="ECO:0000256" key="3">
    <source>
        <dbReference type="ARBA" id="ARBA00023163"/>
    </source>
</evidence>
<dbReference type="PROSITE" id="PS00356">
    <property type="entry name" value="HTH_LACI_1"/>
    <property type="match status" value="1"/>
</dbReference>
<reference evidence="5 6" key="1">
    <citation type="submission" date="2022-06" db="EMBL/GenBank/DDBJ databases">
        <title>New Species of the Genus Actinoplanes, ActinopZanes ferrugineus.</title>
        <authorList>
            <person name="Ding P."/>
        </authorList>
    </citation>
    <scope>NUCLEOTIDE SEQUENCE [LARGE SCALE GENOMIC DNA]</scope>
    <source>
        <strain evidence="5 6">TRM88003</strain>
    </source>
</reference>
<dbReference type="InterPro" id="IPR010982">
    <property type="entry name" value="Lambda_DNA-bd_dom_sf"/>
</dbReference>
<keyword evidence="1" id="KW-0805">Transcription regulation</keyword>
<dbReference type="Proteomes" id="UP001523369">
    <property type="component" value="Unassembled WGS sequence"/>
</dbReference>
<dbReference type="InterPro" id="IPR000843">
    <property type="entry name" value="HTH_LacI"/>
</dbReference>
<dbReference type="PROSITE" id="PS50932">
    <property type="entry name" value="HTH_LACI_2"/>
    <property type="match status" value="1"/>
</dbReference>
<dbReference type="Gene3D" id="3.40.50.2300">
    <property type="match status" value="2"/>
</dbReference>
<dbReference type="RefSeq" id="WP_253243103.1">
    <property type="nucleotide sequence ID" value="NZ_JAMYJR010000053.1"/>
</dbReference>
<accession>A0ABT1E223</accession>
<organism evidence="5 6">
    <name type="scientific">Paractinoplanes aksuensis</name>
    <dbReference type="NCBI Taxonomy" id="2939490"/>
    <lineage>
        <taxon>Bacteria</taxon>
        <taxon>Bacillati</taxon>
        <taxon>Actinomycetota</taxon>
        <taxon>Actinomycetes</taxon>
        <taxon>Micromonosporales</taxon>
        <taxon>Micromonosporaceae</taxon>
        <taxon>Paractinoplanes</taxon>
    </lineage>
</organism>
<dbReference type="PANTHER" id="PTHR30146">
    <property type="entry name" value="LACI-RELATED TRANSCRIPTIONAL REPRESSOR"/>
    <property type="match status" value="1"/>
</dbReference>
<comment type="caution">
    <text evidence="5">The sequence shown here is derived from an EMBL/GenBank/DDBJ whole genome shotgun (WGS) entry which is preliminary data.</text>
</comment>
<keyword evidence="6" id="KW-1185">Reference proteome</keyword>
<dbReference type="Gene3D" id="1.10.260.40">
    <property type="entry name" value="lambda repressor-like DNA-binding domains"/>
    <property type="match status" value="1"/>
</dbReference>
<keyword evidence="3" id="KW-0804">Transcription</keyword>
<evidence type="ECO:0000313" key="5">
    <source>
        <dbReference type="EMBL" id="MCO8277087.1"/>
    </source>
</evidence>
<protein>
    <submittedName>
        <fullName evidence="5">LacI family transcriptional regulator</fullName>
    </submittedName>
</protein>
<dbReference type="CDD" id="cd01392">
    <property type="entry name" value="HTH_LacI"/>
    <property type="match status" value="1"/>
</dbReference>
<gene>
    <name evidence="5" type="ORF">M1L60_41580</name>
</gene>
<dbReference type="InterPro" id="IPR046335">
    <property type="entry name" value="LacI/GalR-like_sensor"/>
</dbReference>
<sequence length="350" mass="37287">MREATLKDVATRAGVSIRTVSNVVNGYAPVSDALRAKVETALGELDYRPNVIARNLKQGRSGLLGLVVPELDVPYFAELARATIAAGRRHGYTVMVDQTDADPERERELLTRNSRLALFDGLILSPLTLTVQDLRVRGNRAPIVLLGEHLFDGSFSHVAIDNVAAAREATEHLIALGRTRIAAIGDQPYQTGETAQLRTAGYRQALERAGIAYDPRLVRPTERFHRRLGAAAATELMALPSPPDAIFCYNDLLALGALRSLVRAGVRVPDDVAVIGIDGIEEGEFSMPSLSTVAPDKQQIATLAVESLVALIEGTAAPAPAEVRAAHTLLPRESTLGISGLGVSGLGISG</sequence>
<evidence type="ECO:0000256" key="2">
    <source>
        <dbReference type="ARBA" id="ARBA00023125"/>
    </source>
</evidence>
<name>A0ABT1E223_9ACTN</name>
<keyword evidence="2" id="KW-0238">DNA-binding</keyword>
<evidence type="ECO:0000313" key="6">
    <source>
        <dbReference type="Proteomes" id="UP001523369"/>
    </source>
</evidence>
<dbReference type="EMBL" id="JAMYJR010000053">
    <property type="protein sequence ID" value="MCO8277087.1"/>
    <property type="molecule type" value="Genomic_DNA"/>
</dbReference>
<proteinExistence type="predicted"/>
<dbReference type="PANTHER" id="PTHR30146:SF153">
    <property type="entry name" value="LACTOSE OPERON REPRESSOR"/>
    <property type="match status" value="1"/>
</dbReference>